<dbReference type="AlphaFoldDB" id="A0A0L0GG35"/>
<proteinExistence type="predicted"/>
<keyword evidence="2" id="KW-1185">Reference proteome</keyword>
<protein>
    <submittedName>
        <fullName evidence="1">Uncharacterized protein</fullName>
    </submittedName>
</protein>
<organism evidence="1 2">
    <name type="scientific">Sphaeroforma arctica JP610</name>
    <dbReference type="NCBI Taxonomy" id="667725"/>
    <lineage>
        <taxon>Eukaryota</taxon>
        <taxon>Ichthyosporea</taxon>
        <taxon>Ichthyophonida</taxon>
        <taxon>Sphaeroforma</taxon>
    </lineage>
</organism>
<name>A0A0L0GG35_9EUKA</name>
<dbReference type="Proteomes" id="UP000054560">
    <property type="component" value="Unassembled WGS sequence"/>
</dbReference>
<dbReference type="RefSeq" id="XP_014161688.1">
    <property type="nucleotide sequence ID" value="XM_014306213.1"/>
</dbReference>
<dbReference type="EMBL" id="KQ241598">
    <property type="protein sequence ID" value="KNC87786.1"/>
    <property type="molecule type" value="Genomic_DNA"/>
</dbReference>
<reference evidence="1 2" key="1">
    <citation type="submission" date="2011-02" db="EMBL/GenBank/DDBJ databases">
        <title>The Genome Sequence of Sphaeroforma arctica JP610.</title>
        <authorList>
            <consortium name="The Broad Institute Genome Sequencing Platform"/>
            <person name="Russ C."/>
            <person name="Cuomo C."/>
            <person name="Young S.K."/>
            <person name="Zeng Q."/>
            <person name="Gargeya S."/>
            <person name="Alvarado L."/>
            <person name="Berlin A."/>
            <person name="Chapman S.B."/>
            <person name="Chen Z."/>
            <person name="Freedman E."/>
            <person name="Gellesch M."/>
            <person name="Goldberg J."/>
            <person name="Griggs A."/>
            <person name="Gujja S."/>
            <person name="Heilman E."/>
            <person name="Heiman D."/>
            <person name="Howarth C."/>
            <person name="Mehta T."/>
            <person name="Neiman D."/>
            <person name="Pearson M."/>
            <person name="Roberts A."/>
            <person name="Saif S."/>
            <person name="Shea T."/>
            <person name="Shenoy N."/>
            <person name="Sisk P."/>
            <person name="Stolte C."/>
            <person name="Sykes S."/>
            <person name="White J."/>
            <person name="Yandava C."/>
            <person name="Burger G."/>
            <person name="Gray M.W."/>
            <person name="Holland P.W.H."/>
            <person name="King N."/>
            <person name="Lang F.B.F."/>
            <person name="Roger A.J."/>
            <person name="Ruiz-Trillo I."/>
            <person name="Haas B."/>
            <person name="Nusbaum C."/>
            <person name="Birren B."/>
        </authorList>
    </citation>
    <scope>NUCLEOTIDE SEQUENCE [LARGE SCALE GENOMIC DNA]</scope>
    <source>
        <strain evidence="1 2">JP610</strain>
    </source>
</reference>
<gene>
    <name evidence="1" type="ORF">SARC_00044</name>
</gene>
<accession>A0A0L0GG35</accession>
<sequence>MRRTPPPTGQILPGNVSPVDGVQRFYRDFFPQLTPYLNIRHANDHIKLDRILATVINTKFNPHVSNIVVYLSAHAAFSVLDTIDAIAGCNDCYATNTAAQADLSRIRHERNTPVHERDTAINERDTLHADSITQSKTIATITADINGLPHERNTIITELNLTIVYCKQHVIEHHRLPLTAIASEPSIAVSLSSVTKHALSVANMLSPGIIFLAILSTHATLNRIPLLNMSP</sequence>
<dbReference type="GeneID" id="25900548"/>
<evidence type="ECO:0000313" key="2">
    <source>
        <dbReference type="Proteomes" id="UP000054560"/>
    </source>
</evidence>
<evidence type="ECO:0000313" key="1">
    <source>
        <dbReference type="EMBL" id="KNC87786.1"/>
    </source>
</evidence>